<dbReference type="InParanoid" id="A0A024GND4"/>
<accession>A0A024GND4</accession>
<protein>
    <submittedName>
        <fullName evidence="1">Uncharacterized protein</fullName>
    </submittedName>
</protein>
<comment type="caution">
    <text evidence="1">The sequence shown here is derived from an EMBL/GenBank/DDBJ whole genome shotgun (WGS) entry which is preliminary data.</text>
</comment>
<proteinExistence type="predicted"/>
<organism evidence="1 2">
    <name type="scientific">Albugo candida</name>
    <dbReference type="NCBI Taxonomy" id="65357"/>
    <lineage>
        <taxon>Eukaryota</taxon>
        <taxon>Sar</taxon>
        <taxon>Stramenopiles</taxon>
        <taxon>Oomycota</taxon>
        <taxon>Peronosporomycetes</taxon>
        <taxon>Albuginales</taxon>
        <taxon>Albuginaceae</taxon>
        <taxon>Albugo</taxon>
    </lineage>
</organism>
<evidence type="ECO:0000313" key="2">
    <source>
        <dbReference type="Proteomes" id="UP000053237"/>
    </source>
</evidence>
<keyword evidence="2" id="KW-1185">Reference proteome</keyword>
<dbReference type="AlphaFoldDB" id="A0A024GND4"/>
<evidence type="ECO:0000313" key="1">
    <source>
        <dbReference type="EMBL" id="CCI48244.1"/>
    </source>
</evidence>
<name>A0A024GND4_9STRA</name>
<sequence length="169" mass="19159">MTASDCHRRSTVQIEAFSAFLLRFNSVGRQEIAPDISYHISSFPKYTTITARSGSFKSSTSAIKIKIAIYIDYFSSGKSNSSFFYLGQSLQQVLFICCHKFVCFYFASIDGYISTYITFSDYKLSQFELNSLPMMSKIKVEVEWMIKYVSFILNGISNQTASSPDAVVY</sequence>
<dbReference type="EMBL" id="CAIX01000212">
    <property type="protein sequence ID" value="CCI48244.1"/>
    <property type="molecule type" value="Genomic_DNA"/>
</dbReference>
<dbReference type="Proteomes" id="UP000053237">
    <property type="component" value="Unassembled WGS sequence"/>
</dbReference>
<gene>
    <name evidence="1" type="ORF">BN9_093170</name>
</gene>
<reference evidence="1 2" key="1">
    <citation type="submission" date="2012-05" db="EMBL/GenBank/DDBJ databases">
        <title>Recombination and specialization in a pathogen metapopulation.</title>
        <authorList>
            <person name="Gardiner A."/>
            <person name="Kemen E."/>
            <person name="Schultz-Larsen T."/>
            <person name="MacLean D."/>
            <person name="Van Oosterhout C."/>
            <person name="Jones J.D.G."/>
        </authorList>
    </citation>
    <scope>NUCLEOTIDE SEQUENCE [LARGE SCALE GENOMIC DNA]</scope>
    <source>
        <strain evidence="1 2">Ac Nc2</strain>
    </source>
</reference>